<dbReference type="AlphaFoldDB" id="A0A7R9CV30"/>
<protein>
    <submittedName>
        <fullName evidence="1">Uncharacterized protein</fullName>
    </submittedName>
</protein>
<name>A0A7R9CV30_TIMCR</name>
<sequence length="433" mass="46692">MFMAYHGKRLQVINPHLRGRRVGNNLDERPLVKPDWYLNPNFPVINRQVEHKRDAYDDSATKAVKIIKRKTTHIIASWDSNPSLLVNGDQVKRDYNALGRSSTISGTPPPGTSSVVEGVLRGTPPPGTSSVVEGVLRVGVLRETPPPGTSNVVKGVLRGTPPPGTCSVVEGVLRGTPPPGTSNVVKGVLRGMTPPGTRSVVEGVLRGTPPPGTSSVVEGVLRGTPFPGTSSVVEGVLRGMTPPGTSSVVEGVLRGMTPPRTRSVVEGVLRETPPPGTISVVEGVLRRMTPPGTRSVVEGVLRETPPPGTISVVEALVAISRSYTHGTMPSTKLTALLPLVPMSRIDPRIPELLPSSSVPSWMFCPPSPIPLRILLPLSPLSFEHPATQRHTHTAKWSYLLYDFTEGKVEGKRSLGRWRIQILDDLKERRTFWG</sequence>
<proteinExistence type="predicted"/>
<organism evidence="1">
    <name type="scientific">Timema cristinae</name>
    <name type="common">Walking stick</name>
    <dbReference type="NCBI Taxonomy" id="61476"/>
    <lineage>
        <taxon>Eukaryota</taxon>
        <taxon>Metazoa</taxon>
        <taxon>Ecdysozoa</taxon>
        <taxon>Arthropoda</taxon>
        <taxon>Hexapoda</taxon>
        <taxon>Insecta</taxon>
        <taxon>Pterygota</taxon>
        <taxon>Neoptera</taxon>
        <taxon>Polyneoptera</taxon>
        <taxon>Phasmatodea</taxon>
        <taxon>Timematodea</taxon>
        <taxon>Timematoidea</taxon>
        <taxon>Timematidae</taxon>
        <taxon>Timema</taxon>
    </lineage>
</organism>
<reference evidence="1" key="1">
    <citation type="submission" date="2020-11" db="EMBL/GenBank/DDBJ databases">
        <authorList>
            <person name="Tran Van P."/>
        </authorList>
    </citation>
    <scope>NUCLEOTIDE SEQUENCE</scope>
</reference>
<gene>
    <name evidence="1" type="ORF">TCEB3V08_LOCUS6017</name>
</gene>
<dbReference type="EMBL" id="OC318317">
    <property type="protein sequence ID" value="CAD7401466.1"/>
    <property type="molecule type" value="Genomic_DNA"/>
</dbReference>
<evidence type="ECO:0000313" key="1">
    <source>
        <dbReference type="EMBL" id="CAD7401466.1"/>
    </source>
</evidence>
<accession>A0A7R9CV30</accession>